<dbReference type="InterPro" id="IPR004095">
    <property type="entry name" value="TGS"/>
</dbReference>
<dbReference type="InterPro" id="IPR006195">
    <property type="entry name" value="aa-tRNA-synth_II"/>
</dbReference>
<dbReference type="Pfam" id="PF03129">
    <property type="entry name" value="HGTP_anticodon"/>
    <property type="match status" value="1"/>
</dbReference>
<sequence>MNAEVQSPVAVTLPDGSVRNFDHPVSVGEVAASIGAGLAKAALAGKVDGKLVDTSFRIDHDAALEIVTEKHPDALDVLRHSTAHLLAQAVQRLFPGAQVTIGPVIDNGFYYDFAYERPFTPEDLPAIEAEMQKIVKEAQPVSRSVKSRDEAVAFFKGMGEHYKAEIIESIPANEDLSLYSQGEFTDLCRGPHVPGTDKLRAFKLMKVAGAYWRGDSNNQMLSRIYGTAWLNDKDLKAYLTQLEEAEKRDHRKIAKQQDLFHLQEEAPGLVFWHPKGWSVWQVVEQYMRRVYRESGYQEVRCPQILDVSLWKRSGHWDNYQSNMFFTESEKRTYAVKPMNCPGHVQIFNSGLHSYRDLPIRYGEFGACHRNEPSGALHGILRVRGFTQDDGHIFCTEDQIEAEVTAFHKQAMDVYGRFGFEDVQLKIALRPEPRLGDDATWDKAEEALRSALRAAGVEWQELPGEGAFYGPKIEYHLKDAIGRTWQLGTMQVDFMMPGRLGAEYVDEHSARRHPVMLHRAIVGSMERFIGILIEHHAGHFPPWLAPVQAVVMNITDAQADWVADVRKTLTNQGFRVDADLRNEKIGYKIREHTLQRVPYLLVVGDREKENGAIAVRTRSGEDLGTMSIADFAQRLRDEQ</sequence>
<dbReference type="InterPro" id="IPR002320">
    <property type="entry name" value="Thr-tRNA-ligase_IIa"/>
</dbReference>
<dbReference type="Gene3D" id="3.30.54.20">
    <property type="match status" value="1"/>
</dbReference>
<dbReference type="InterPro" id="IPR002314">
    <property type="entry name" value="aa-tRNA-synt_IIb"/>
</dbReference>
<dbReference type="PRINTS" id="PR01047">
    <property type="entry name" value="TRNASYNTHTHR"/>
</dbReference>
<dbReference type="InterPro" id="IPR012675">
    <property type="entry name" value="Beta-grasp_dom_sf"/>
</dbReference>
<evidence type="ECO:0000256" key="8">
    <source>
        <dbReference type="ARBA" id="ARBA00022840"/>
    </source>
</evidence>
<evidence type="ECO:0000256" key="10">
    <source>
        <dbReference type="ARBA" id="ARBA00022917"/>
    </source>
</evidence>
<comment type="caution">
    <text evidence="16">The sequence shown here is derived from an EMBL/GenBank/DDBJ whole genome shotgun (WGS) entry which is preliminary data.</text>
</comment>
<dbReference type="CDD" id="cd00771">
    <property type="entry name" value="ThrRS_core"/>
    <property type="match status" value="1"/>
</dbReference>
<dbReference type="Gene3D" id="3.30.930.10">
    <property type="entry name" value="Bira Bifunctional Protein, Domain 2"/>
    <property type="match status" value="1"/>
</dbReference>
<evidence type="ECO:0000256" key="9">
    <source>
        <dbReference type="ARBA" id="ARBA00022884"/>
    </source>
</evidence>
<dbReference type="CDD" id="cd01667">
    <property type="entry name" value="TGS_ThrRS"/>
    <property type="match status" value="1"/>
</dbReference>
<dbReference type="HAMAP" id="MF_00184">
    <property type="entry name" value="Thr_tRNA_synth"/>
    <property type="match status" value="1"/>
</dbReference>
<dbReference type="Pfam" id="PF02824">
    <property type="entry name" value="TGS"/>
    <property type="match status" value="1"/>
</dbReference>
<dbReference type="InterPro" id="IPR012676">
    <property type="entry name" value="TGS-like"/>
</dbReference>
<feature type="binding site" evidence="13">
    <location>
        <position position="340"/>
    </location>
    <ligand>
        <name>Zn(2+)</name>
        <dbReference type="ChEBI" id="CHEBI:29105"/>
        <note>catalytic</note>
    </ligand>
</feature>
<dbReference type="Pfam" id="PF07973">
    <property type="entry name" value="tRNA_SAD"/>
    <property type="match status" value="1"/>
</dbReference>
<evidence type="ECO:0000256" key="3">
    <source>
        <dbReference type="ARBA" id="ARBA00022555"/>
    </source>
</evidence>
<keyword evidence="5 13" id="KW-0479">Metal-binding</keyword>
<evidence type="ECO:0000256" key="6">
    <source>
        <dbReference type="ARBA" id="ARBA00022741"/>
    </source>
</evidence>
<dbReference type="InterPro" id="IPR047246">
    <property type="entry name" value="ThrRS_anticodon"/>
</dbReference>
<comment type="catalytic activity">
    <reaction evidence="12 13">
        <text>tRNA(Thr) + L-threonine + ATP = L-threonyl-tRNA(Thr) + AMP + diphosphate + H(+)</text>
        <dbReference type="Rhea" id="RHEA:24624"/>
        <dbReference type="Rhea" id="RHEA-COMP:9670"/>
        <dbReference type="Rhea" id="RHEA-COMP:9704"/>
        <dbReference type="ChEBI" id="CHEBI:15378"/>
        <dbReference type="ChEBI" id="CHEBI:30616"/>
        <dbReference type="ChEBI" id="CHEBI:33019"/>
        <dbReference type="ChEBI" id="CHEBI:57926"/>
        <dbReference type="ChEBI" id="CHEBI:78442"/>
        <dbReference type="ChEBI" id="CHEBI:78534"/>
        <dbReference type="ChEBI" id="CHEBI:456215"/>
        <dbReference type="EC" id="6.1.1.3"/>
    </reaction>
</comment>
<comment type="cofactor">
    <cofactor evidence="13">
        <name>Zn(2+)</name>
        <dbReference type="ChEBI" id="CHEBI:29105"/>
    </cofactor>
    <text evidence="13">Binds 1 zinc ion per subunit.</text>
</comment>
<evidence type="ECO:0000259" key="14">
    <source>
        <dbReference type="PROSITE" id="PS50862"/>
    </source>
</evidence>
<evidence type="ECO:0000256" key="12">
    <source>
        <dbReference type="ARBA" id="ARBA00049515"/>
    </source>
</evidence>
<reference evidence="16" key="1">
    <citation type="submission" date="2021-10" db="EMBL/GenBank/DDBJ databases">
        <authorList>
            <person name="Lyu M."/>
            <person name="Wang X."/>
            <person name="Meng X."/>
            <person name="Xu K."/>
        </authorList>
    </citation>
    <scope>NUCLEOTIDE SEQUENCE</scope>
    <source>
        <strain evidence="16">A6</strain>
    </source>
</reference>
<dbReference type="SUPFAM" id="SSF55681">
    <property type="entry name" value="Class II aaRS and biotin synthetases"/>
    <property type="match status" value="1"/>
</dbReference>
<organism evidence="16 17">
    <name type="scientific">Noviluteimonas lactosilytica</name>
    <dbReference type="NCBI Taxonomy" id="2888523"/>
    <lineage>
        <taxon>Bacteria</taxon>
        <taxon>Pseudomonadati</taxon>
        <taxon>Pseudomonadota</taxon>
        <taxon>Gammaproteobacteria</taxon>
        <taxon>Lysobacterales</taxon>
        <taxon>Lysobacteraceae</taxon>
        <taxon>Noviluteimonas</taxon>
    </lineage>
</organism>
<dbReference type="InterPro" id="IPR033728">
    <property type="entry name" value="ThrRS_core"/>
</dbReference>
<protein>
    <recommendedName>
        <fullName evidence="13">Threonine--tRNA ligase</fullName>
        <ecNumber evidence="13">6.1.1.3</ecNumber>
    </recommendedName>
    <alternativeName>
        <fullName evidence="13">Threonyl-tRNA synthetase</fullName>
        <shortName evidence="13">ThrRS</shortName>
    </alternativeName>
</protein>
<dbReference type="InterPro" id="IPR004154">
    <property type="entry name" value="Anticodon-bd"/>
</dbReference>
<evidence type="ECO:0000313" key="16">
    <source>
        <dbReference type="EMBL" id="MCC8363855.1"/>
    </source>
</evidence>
<evidence type="ECO:0000256" key="1">
    <source>
        <dbReference type="ARBA" id="ARBA00008226"/>
    </source>
</evidence>
<keyword evidence="8 13" id="KW-0067">ATP-binding</keyword>
<gene>
    <name evidence="13 16" type="primary">thrS</name>
    <name evidence="16" type="ORF">LK996_12305</name>
</gene>
<evidence type="ECO:0000256" key="7">
    <source>
        <dbReference type="ARBA" id="ARBA00022833"/>
    </source>
</evidence>
<dbReference type="GO" id="GO:0004829">
    <property type="term" value="F:threonine-tRNA ligase activity"/>
    <property type="evidence" value="ECO:0007669"/>
    <property type="project" value="UniProtKB-EC"/>
</dbReference>
<comment type="subunit">
    <text evidence="13">Homodimer.</text>
</comment>
<feature type="domain" description="TGS" evidence="15">
    <location>
        <begin position="1"/>
        <end position="68"/>
    </location>
</feature>
<dbReference type="InterPro" id="IPR036621">
    <property type="entry name" value="Anticodon-bd_dom_sf"/>
</dbReference>
<dbReference type="PROSITE" id="PS50862">
    <property type="entry name" value="AA_TRNA_LIGASE_II"/>
    <property type="match status" value="1"/>
</dbReference>
<dbReference type="Proteomes" id="UP001165293">
    <property type="component" value="Unassembled WGS sequence"/>
</dbReference>
<dbReference type="SUPFAM" id="SSF52954">
    <property type="entry name" value="Class II aaRS ABD-related"/>
    <property type="match status" value="1"/>
</dbReference>
<feature type="domain" description="Aminoacyl-transfer RNA synthetases class-II family profile" evidence="14">
    <location>
        <begin position="249"/>
        <end position="540"/>
    </location>
</feature>
<keyword evidence="7 13" id="KW-0862">Zinc</keyword>
<evidence type="ECO:0000256" key="2">
    <source>
        <dbReference type="ARBA" id="ARBA00022490"/>
    </source>
</evidence>
<accession>A0ABS8JK37</accession>
<proteinExistence type="inferred from homology"/>
<dbReference type="InterPro" id="IPR045864">
    <property type="entry name" value="aa-tRNA-synth_II/BPL/LPL"/>
</dbReference>
<dbReference type="SUPFAM" id="SSF81271">
    <property type="entry name" value="TGS-like"/>
    <property type="match status" value="1"/>
</dbReference>
<dbReference type="EC" id="6.1.1.3" evidence="13"/>
<dbReference type="Gene3D" id="3.30.980.10">
    <property type="entry name" value="Threonyl-trna Synthetase, Chain A, domain 2"/>
    <property type="match status" value="1"/>
</dbReference>
<dbReference type="PANTHER" id="PTHR11451">
    <property type="entry name" value="THREONINE-TRNA LIGASE"/>
    <property type="match status" value="1"/>
</dbReference>
<dbReference type="CDD" id="cd00860">
    <property type="entry name" value="ThrRS_anticodon"/>
    <property type="match status" value="1"/>
</dbReference>
<evidence type="ECO:0000256" key="4">
    <source>
        <dbReference type="ARBA" id="ARBA00022598"/>
    </source>
</evidence>
<evidence type="ECO:0000256" key="11">
    <source>
        <dbReference type="ARBA" id="ARBA00023146"/>
    </source>
</evidence>
<evidence type="ECO:0000313" key="17">
    <source>
        <dbReference type="Proteomes" id="UP001165293"/>
    </source>
</evidence>
<dbReference type="RefSeq" id="WP_230527656.1">
    <property type="nucleotide sequence ID" value="NZ_JAJGAK010000003.1"/>
</dbReference>
<feature type="binding site" evidence="13">
    <location>
        <position position="391"/>
    </location>
    <ligand>
        <name>Zn(2+)</name>
        <dbReference type="ChEBI" id="CHEBI:29105"/>
        <note>catalytic</note>
    </ligand>
</feature>
<dbReference type="PROSITE" id="PS51880">
    <property type="entry name" value="TGS"/>
    <property type="match status" value="1"/>
</dbReference>
<keyword evidence="9 13" id="KW-0694">RNA-binding</keyword>
<dbReference type="Gene3D" id="3.40.50.800">
    <property type="entry name" value="Anticodon-binding domain"/>
    <property type="match status" value="1"/>
</dbReference>
<dbReference type="PANTHER" id="PTHR11451:SF44">
    <property type="entry name" value="THREONINE--TRNA LIGASE, CHLOROPLASTIC_MITOCHONDRIAL 2"/>
    <property type="match status" value="1"/>
</dbReference>
<evidence type="ECO:0000259" key="15">
    <source>
        <dbReference type="PROSITE" id="PS51880"/>
    </source>
</evidence>
<feature type="region of interest" description="Catalytic" evidence="13">
    <location>
        <begin position="249"/>
        <end position="540"/>
    </location>
</feature>
<keyword evidence="10 13" id="KW-0648">Protein biosynthesis</keyword>
<dbReference type="Gene3D" id="3.10.20.30">
    <property type="match status" value="1"/>
</dbReference>
<evidence type="ECO:0000256" key="5">
    <source>
        <dbReference type="ARBA" id="ARBA00022723"/>
    </source>
</evidence>
<keyword evidence="17" id="KW-1185">Reference proteome</keyword>
<dbReference type="InterPro" id="IPR012947">
    <property type="entry name" value="tRNA_SAD"/>
</dbReference>
<feature type="binding site" evidence="13">
    <location>
        <position position="517"/>
    </location>
    <ligand>
        <name>Zn(2+)</name>
        <dbReference type="ChEBI" id="CHEBI:29105"/>
        <note>catalytic</note>
    </ligand>
</feature>
<name>A0ABS8JK37_9GAMM</name>
<dbReference type="SMART" id="SM00863">
    <property type="entry name" value="tRNA_SAD"/>
    <property type="match status" value="1"/>
</dbReference>
<dbReference type="NCBIfam" id="TIGR00418">
    <property type="entry name" value="thrS"/>
    <property type="match status" value="1"/>
</dbReference>
<keyword evidence="4 13" id="KW-0436">Ligase</keyword>
<dbReference type="InterPro" id="IPR018163">
    <property type="entry name" value="Thr/Ala-tRNA-synth_IIc_edit"/>
</dbReference>
<comment type="subcellular location">
    <subcellularLocation>
        <location evidence="13">Cytoplasm</location>
    </subcellularLocation>
</comment>
<keyword evidence="3 13" id="KW-0820">tRNA-binding</keyword>
<dbReference type="EMBL" id="JAJGAK010000003">
    <property type="protein sequence ID" value="MCC8363855.1"/>
    <property type="molecule type" value="Genomic_DNA"/>
</dbReference>
<comment type="similarity">
    <text evidence="1 13">Belongs to the class-II aminoacyl-tRNA synthetase family.</text>
</comment>
<keyword evidence="2 13" id="KW-0963">Cytoplasm</keyword>
<keyword evidence="11 13" id="KW-0030">Aminoacyl-tRNA synthetase</keyword>
<dbReference type="Pfam" id="PF00587">
    <property type="entry name" value="tRNA-synt_2b"/>
    <property type="match status" value="1"/>
</dbReference>
<dbReference type="SUPFAM" id="SSF55186">
    <property type="entry name" value="ThrRS/AlaRS common domain"/>
    <property type="match status" value="1"/>
</dbReference>
<evidence type="ECO:0000256" key="13">
    <source>
        <dbReference type="HAMAP-Rule" id="MF_00184"/>
    </source>
</evidence>
<keyword evidence="6 13" id="KW-0547">Nucleotide-binding</keyword>